<feature type="domain" description="HTH cro/C1-type" evidence="2">
    <location>
        <begin position="12"/>
        <end position="66"/>
    </location>
</feature>
<dbReference type="Proteomes" id="UP000000771">
    <property type="component" value="Chromosome"/>
</dbReference>
<dbReference type="InterPro" id="IPR001387">
    <property type="entry name" value="Cro/C1-type_HTH"/>
</dbReference>
<dbReference type="Pfam" id="PF07883">
    <property type="entry name" value="Cupin_2"/>
    <property type="match status" value="1"/>
</dbReference>
<dbReference type="CDD" id="cd00093">
    <property type="entry name" value="HTH_XRE"/>
    <property type="match status" value="1"/>
</dbReference>
<dbReference type="SUPFAM" id="SSF51182">
    <property type="entry name" value="RmlC-like cupins"/>
    <property type="match status" value="1"/>
</dbReference>
<keyword evidence="4" id="KW-1185">Reference proteome</keyword>
<dbReference type="InterPro" id="IPR010982">
    <property type="entry name" value="Lambda_DNA-bd_dom_sf"/>
</dbReference>
<dbReference type="eggNOG" id="COG1917">
    <property type="taxonomic scope" value="Bacteria"/>
</dbReference>
<sequence length="205" mass="21846">MQAPRFPIGERLRHAREQRGLSLAAVAERTGLSKGFLSRVERDGVSPSIDSLVAIADAVGLAVADVFAVAPVVVSRSVDRFPDGLPGEGVRDTLLSPPDDRRVTVLETVAAPGGSGGDELYHLPSQVELCYVVAGRIELVFASECYTLDAGDSATFAADAAHTWRNLGDGEARVLWVLAPALRDPWTAKERRDDGSVADVQGERV</sequence>
<evidence type="ECO:0000313" key="4">
    <source>
        <dbReference type="Proteomes" id="UP000000771"/>
    </source>
</evidence>
<dbReference type="PANTHER" id="PTHR46797">
    <property type="entry name" value="HTH-TYPE TRANSCRIPTIONAL REGULATOR"/>
    <property type="match status" value="1"/>
</dbReference>
<dbReference type="STRING" id="525909.Afer_0274"/>
<dbReference type="InterPro" id="IPR011051">
    <property type="entry name" value="RmlC_Cupin_sf"/>
</dbReference>
<dbReference type="PANTHER" id="PTHR46797:SF2">
    <property type="entry name" value="TRANSCRIPTIONAL REGULATOR"/>
    <property type="match status" value="1"/>
</dbReference>
<dbReference type="KEGG" id="afo:Afer_0274"/>
<dbReference type="Pfam" id="PF13560">
    <property type="entry name" value="HTH_31"/>
    <property type="match status" value="1"/>
</dbReference>
<dbReference type="InterPro" id="IPR050807">
    <property type="entry name" value="TransReg_Diox_bact_type"/>
</dbReference>
<gene>
    <name evidence="3" type="ordered locus">Afer_0274</name>
</gene>
<evidence type="ECO:0000259" key="2">
    <source>
        <dbReference type="PROSITE" id="PS50943"/>
    </source>
</evidence>
<accession>C7M2J9</accession>
<dbReference type="Gene3D" id="1.10.260.40">
    <property type="entry name" value="lambda repressor-like DNA-binding domains"/>
    <property type="match status" value="1"/>
</dbReference>
<dbReference type="InterPro" id="IPR014710">
    <property type="entry name" value="RmlC-like_jellyroll"/>
</dbReference>
<dbReference type="eggNOG" id="COG1396">
    <property type="taxonomic scope" value="Bacteria"/>
</dbReference>
<dbReference type="Gene3D" id="2.60.120.10">
    <property type="entry name" value="Jelly Rolls"/>
    <property type="match status" value="1"/>
</dbReference>
<reference evidence="3 4" key="1">
    <citation type="journal article" date="2009" name="Stand. Genomic Sci.">
        <title>Complete genome sequence of Acidimicrobium ferrooxidans type strain (ICP).</title>
        <authorList>
            <person name="Clum A."/>
            <person name="Nolan M."/>
            <person name="Lang E."/>
            <person name="Glavina Del Rio T."/>
            <person name="Tice H."/>
            <person name="Copeland A."/>
            <person name="Cheng J.F."/>
            <person name="Lucas S."/>
            <person name="Chen F."/>
            <person name="Bruce D."/>
            <person name="Goodwin L."/>
            <person name="Pitluck S."/>
            <person name="Ivanova N."/>
            <person name="Mavrommatis K."/>
            <person name="Mikhailova N."/>
            <person name="Pati A."/>
            <person name="Chen A."/>
            <person name="Palaniappan K."/>
            <person name="Goker M."/>
            <person name="Spring S."/>
            <person name="Land M."/>
            <person name="Hauser L."/>
            <person name="Chang Y.J."/>
            <person name="Jeffries C.C."/>
            <person name="Chain P."/>
            <person name="Bristow J."/>
            <person name="Eisen J.A."/>
            <person name="Markowitz V."/>
            <person name="Hugenholtz P."/>
            <person name="Kyrpides N.C."/>
            <person name="Klenk H.P."/>
            <person name="Lapidus A."/>
        </authorList>
    </citation>
    <scope>NUCLEOTIDE SEQUENCE [LARGE SCALE GENOMIC DNA]</scope>
    <source>
        <strain evidence="4">DSM 10331 / JCM 15462 / NBRC 103882 / ICP</strain>
    </source>
</reference>
<dbReference type="EMBL" id="CP001631">
    <property type="protein sequence ID" value="ACU53243.1"/>
    <property type="molecule type" value="Genomic_DNA"/>
</dbReference>
<dbReference type="OrthoDB" id="9814751at2"/>
<evidence type="ECO:0000313" key="3">
    <source>
        <dbReference type="EMBL" id="ACU53243.1"/>
    </source>
</evidence>
<dbReference type="SMART" id="SM00530">
    <property type="entry name" value="HTH_XRE"/>
    <property type="match status" value="1"/>
</dbReference>
<dbReference type="HOGENOM" id="CLU_085376_1_1_11"/>
<proteinExistence type="predicted"/>
<dbReference type="GO" id="GO:0005829">
    <property type="term" value="C:cytosol"/>
    <property type="evidence" value="ECO:0007669"/>
    <property type="project" value="TreeGrafter"/>
</dbReference>
<name>C7M2J9_ACIFD</name>
<dbReference type="CDD" id="cd02209">
    <property type="entry name" value="cupin_XRE_C"/>
    <property type="match status" value="1"/>
</dbReference>
<dbReference type="PROSITE" id="PS50943">
    <property type="entry name" value="HTH_CROC1"/>
    <property type="match status" value="1"/>
</dbReference>
<dbReference type="GO" id="GO:0003677">
    <property type="term" value="F:DNA binding"/>
    <property type="evidence" value="ECO:0007669"/>
    <property type="project" value="UniProtKB-KW"/>
</dbReference>
<dbReference type="GO" id="GO:0003700">
    <property type="term" value="F:DNA-binding transcription factor activity"/>
    <property type="evidence" value="ECO:0007669"/>
    <property type="project" value="TreeGrafter"/>
</dbReference>
<dbReference type="SUPFAM" id="SSF47413">
    <property type="entry name" value="lambda repressor-like DNA-binding domains"/>
    <property type="match status" value="1"/>
</dbReference>
<keyword evidence="1" id="KW-0238">DNA-binding</keyword>
<evidence type="ECO:0000256" key="1">
    <source>
        <dbReference type="ARBA" id="ARBA00023125"/>
    </source>
</evidence>
<dbReference type="AlphaFoldDB" id="C7M2J9"/>
<dbReference type="RefSeq" id="WP_015797748.1">
    <property type="nucleotide sequence ID" value="NC_013124.1"/>
</dbReference>
<organism evidence="3 4">
    <name type="scientific">Acidimicrobium ferrooxidans (strain DSM 10331 / JCM 15462 / NBRC 103882 / ICP)</name>
    <dbReference type="NCBI Taxonomy" id="525909"/>
    <lineage>
        <taxon>Bacteria</taxon>
        <taxon>Bacillati</taxon>
        <taxon>Actinomycetota</taxon>
        <taxon>Acidimicrobiia</taxon>
        <taxon>Acidimicrobiales</taxon>
        <taxon>Acidimicrobiaceae</taxon>
        <taxon>Acidimicrobium</taxon>
    </lineage>
</organism>
<dbReference type="InterPro" id="IPR013096">
    <property type="entry name" value="Cupin_2"/>
</dbReference>
<protein>
    <submittedName>
        <fullName evidence="3">Transcriptional regulator, XRE family</fullName>
    </submittedName>
</protein>